<dbReference type="Gene3D" id="3.80.10.10">
    <property type="entry name" value="Ribonuclease Inhibitor"/>
    <property type="match status" value="2"/>
</dbReference>
<dbReference type="GO" id="GO:0098542">
    <property type="term" value="P:defense response to other organism"/>
    <property type="evidence" value="ECO:0007669"/>
    <property type="project" value="TreeGrafter"/>
</dbReference>
<feature type="domain" description="Disease resistance R13L4/SHOC-2-like LRR" evidence="5">
    <location>
        <begin position="1220"/>
        <end position="1327"/>
    </location>
</feature>
<evidence type="ECO:0000259" key="4">
    <source>
        <dbReference type="Pfam" id="PF23559"/>
    </source>
</evidence>
<dbReference type="PANTHER" id="PTHR23155:SF1062">
    <property type="entry name" value="OS11G0579400 PROTEIN"/>
    <property type="match status" value="1"/>
</dbReference>
<evidence type="ECO:0000256" key="1">
    <source>
        <dbReference type="ARBA" id="ARBA00022737"/>
    </source>
</evidence>
<dbReference type="PANTHER" id="PTHR23155">
    <property type="entry name" value="DISEASE RESISTANCE PROTEIN RP"/>
    <property type="match status" value="1"/>
</dbReference>
<dbReference type="InterPro" id="IPR058922">
    <property type="entry name" value="WHD_DRP"/>
</dbReference>
<dbReference type="Pfam" id="PF23559">
    <property type="entry name" value="WHD_DRP"/>
    <property type="match status" value="1"/>
</dbReference>
<feature type="region of interest" description="Disordered" evidence="3">
    <location>
        <begin position="270"/>
        <end position="304"/>
    </location>
</feature>
<dbReference type="InterPro" id="IPR032675">
    <property type="entry name" value="LRR_dom_sf"/>
</dbReference>
<dbReference type="InterPro" id="IPR036388">
    <property type="entry name" value="WH-like_DNA-bd_sf"/>
</dbReference>
<evidence type="ECO:0000256" key="3">
    <source>
        <dbReference type="SAM" id="MobiDB-lite"/>
    </source>
</evidence>
<organism evidence="6">
    <name type="scientific">Aegilops tauschii</name>
    <name type="common">Tausch's goatgrass</name>
    <name type="synonym">Aegilops squarrosa</name>
    <dbReference type="NCBI Taxonomy" id="37682"/>
    <lineage>
        <taxon>Eukaryota</taxon>
        <taxon>Viridiplantae</taxon>
        <taxon>Streptophyta</taxon>
        <taxon>Embryophyta</taxon>
        <taxon>Tracheophyta</taxon>
        <taxon>Spermatophyta</taxon>
        <taxon>Magnoliopsida</taxon>
        <taxon>Liliopsida</taxon>
        <taxon>Poales</taxon>
        <taxon>Poaceae</taxon>
        <taxon>BOP clade</taxon>
        <taxon>Pooideae</taxon>
        <taxon>Triticodae</taxon>
        <taxon>Triticeae</taxon>
        <taxon>Triticinae</taxon>
        <taxon>Aegilops</taxon>
    </lineage>
</organism>
<dbReference type="SUPFAM" id="SSF52047">
    <property type="entry name" value="RNI-like"/>
    <property type="match status" value="1"/>
</dbReference>
<feature type="region of interest" description="Disordered" evidence="3">
    <location>
        <begin position="318"/>
        <end position="361"/>
    </location>
</feature>
<protein>
    <submittedName>
        <fullName evidence="6">Disease resistance protein RPM1</fullName>
    </submittedName>
</protein>
<name>M8BQJ7_AEGTA</name>
<proteinExistence type="predicted"/>
<keyword evidence="1" id="KW-0677">Repeat</keyword>
<evidence type="ECO:0000313" key="6">
    <source>
        <dbReference type="EnsemblPlants" id="EMT24103"/>
    </source>
</evidence>
<feature type="domain" description="Disease resistance protein winged helix" evidence="4">
    <location>
        <begin position="639"/>
        <end position="710"/>
    </location>
</feature>
<dbReference type="InterPro" id="IPR044974">
    <property type="entry name" value="Disease_R_plants"/>
</dbReference>
<reference evidence="6" key="1">
    <citation type="submission" date="2015-06" db="UniProtKB">
        <authorList>
            <consortium name="EnsemblPlants"/>
        </authorList>
    </citation>
    <scope>IDENTIFICATION</scope>
</reference>
<evidence type="ECO:0000256" key="2">
    <source>
        <dbReference type="ARBA" id="ARBA00022821"/>
    </source>
</evidence>
<evidence type="ECO:0000259" key="5">
    <source>
        <dbReference type="Pfam" id="PF23598"/>
    </source>
</evidence>
<dbReference type="EnsemblPlants" id="EMT24103">
    <property type="protein sequence ID" value="EMT24103"/>
    <property type="gene ID" value="F775_02406"/>
</dbReference>
<feature type="compositionally biased region" description="Basic and acidic residues" evidence="3">
    <location>
        <begin position="279"/>
        <end position="296"/>
    </location>
</feature>
<sequence length="1391" mass="158048">MAKIKLFPSWYRYGVEVPAKGAGAEQSPGGAGLTPAAASSSSLHVATWSAASGDEEEDSGEQLMVATAAADHSALRGAFFEPRRPEDNVRLNLSQWIKNVEQRNTNTVKPIPSIGIVAPDEQETSAIAAEATVLWGKHHVLVDIPAVHFFHNSLRARDIVYYILRELQSAELQPQQQKGQVVGEKKLDTEEIKSAIRSEKQKLFTEITKNIKGMRILEKISKIKKTIEQMKEGQLQLNQMNEDQQGMLDSVKDEPLGVLLRALWQLKPKQNDGAPATKQSHEKKEATCSEKKEATRSQRKKATYSHDDIINETAKKLKEHMEEDADEKPKPKEHMQEVEKLKPKEQMEEDEKLKPKEHMEDQASLKPIRLEEGHYAHILWEVFPPVIREQDSKQATATGTSIMTEEPFKEIIRKIMQEVQEDNSIGKLDISDGKPSQDCIPDFLIEESIQKIEEIHWKIEQELLLIKGIMDRFSNFLERYHQILVILKLDNDWVSGWEETKNAFSMLGCIAGALMLTFEENRNEAKEYCCPPQEPIDYSLICLYRDTALELTKQHMQQDSTQILLGILDKCKQNEFCMKIFIHALNANPKRSKEELSKLDNTLQQVPYNSLDNLANKMFKFSYSDLPNEYKSCLLYLAIFPRRQHIRRSTLIGRWVVEGLITKEDWASSVRHANRCFDVLVNRWLIYPVDIGATGKIKSFVIGDLIHAFITKIARKRRIVETRLSHHLAHYFSIFNDLRLRGSDRIDRFFEKLYEESSRVSLIKVLDLEGCQCFGGKNQRYLKDIFSTMLLLKYLSLRGTNVTQLPSEINNLRELEVLDIRETNVPADATVNVLLLKLKRLLAGHVVLNSGASSTELSSVEVPDKIEKMLNMEVLSNVKARNRQDLKDIGKLWQLRKLGVVIEHKDSHIRNVLRAISDLHDCLRSLSITLPVTEHDHSNNEEFTPNDLKYMVHPPKLLESLSITGTTQRGQLLRQLTNGSEELKLAKVTLTRTKLKQSDLEVLAKLPNIVCLRLRDKACMDSKLTFSKEEFKNLKCFLVEDPNITEINFKGGALKLEKIILSSTHGLQSLPGVKGLPELKEVELKNGNKLSLFEKAKNISKVTFLCTTLIEDEVQIIAKTTSIRCLVLKENLYAENNLTFKKDNLPLLNLLIIDFSVTTKISFDDGSAPKLEKIVCSFTAKLEKIDRSFTKETVGTLNISGIDKLPKLKELEFNGDFVPDLEGCQCFGGKNRRYLKTICSKMLKLKYLSLRATNATWLPRQINNLCELEVLDIQKTNVPASSTCLVLSSVQLSSVKVPHEIGKMFNMEVLSIVKDSKLTFSKEEFQNLKCFLVEGSSMTDISFEGGASKLEKIVLCSTDGLQSLSGVEDLQKLKEVELRNTNTLTQFKKAK</sequence>
<keyword evidence="2" id="KW-0611">Plant defense</keyword>
<dbReference type="Pfam" id="PF23598">
    <property type="entry name" value="LRR_14"/>
    <property type="match status" value="2"/>
</dbReference>
<dbReference type="Gene3D" id="1.10.10.10">
    <property type="entry name" value="Winged helix-like DNA-binding domain superfamily/Winged helix DNA-binding domain"/>
    <property type="match status" value="1"/>
</dbReference>
<feature type="domain" description="Disease resistance R13L4/SHOC-2-like LRR" evidence="5">
    <location>
        <begin position="757"/>
        <end position="1084"/>
    </location>
</feature>
<dbReference type="InterPro" id="IPR055414">
    <property type="entry name" value="LRR_R13L4/SHOC2-like"/>
</dbReference>
<dbReference type="SUPFAM" id="SSF52058">
    <property type="entry name" value="L domain-like"/>
    <property type="match status" value="1"/>
</dbReference>
<accession>M8BQJ7</accession>